<sequence length="153" mass="16572">MKIGKMLVMSAAALLLAGCAGPRYGEIAAQIPAIEAGNGRIYVYQPAQADGANAAEPAILVDGRKVGRSKPGRFFFVDRPAGPHTLATALYKRSAREALPVPLEAGQTRYVRADIVNGAQVLRLEESAETALQDMTGLRYWGAGWRDREKLRY</sequence>
<evidence type="ECO:0000313" key="3">
    <source>
        <dbReference type="EMBL" id="AMG35633.1"/>
    </source>
</evidence>
<dbReference type="InterPro" id="IPR022548">
    <property type="entry name" value="DUF2846"/>
</dbReference>
<name>A0A109XVK1_ALCXX</name>
<proteinExistence type="predicted"/>
<evidence type="ECO:0000256" key="1">
    <source>
        <dbReference type="SAM" id="SignalP"/>
    </source>
</evidence>
<keyword evidence="1" id="KW-0732">Signal</keyword>
<dbReference type="PROSITE" id="PS51257">
    <property type="entry name" value="PROKAR_LIPOPROTEIN"/>
    <property type="match status" value="1"/>
</dbReference>
<gene>
    <name evidence="3" type="ORF">AL504_06065</name>
</gene>
<evidence type="ECO:0000313" key="4">
    <source>
        <dbReference type="Proteomes" id="UP000060602"/>
    </source>
</evidence>
<dbReference type="RefSeq" id="WP_061071504.1">
    <property type="nucleotide sequence ID" value="NZ_CP014060.2"/>
</dbReference>
<organism evidence="3 4">
    <name type="scientific">Alcaligenes xylosoxydans xylosoxydans</name>
    <name type="common">Achromobacter xylosoxidans</name>
    <dbReference type="NCBI Taxonomy" id="85698"/>
    <lineage>
        <taxon>Bacteria</taxon>
        <taxon>Pseudomonadati</taxon>
        <taxon>Pseudomonadota</taxon>
        <taxon>Betaproteobacteria</taxon>
        <taxon>Burkholderiales</taxon>
        <taxon>Alcaligenaceae</taxon>
        <taxon>Achromobacter</taxon>
    </lineage>
</organism>
<dbReference type="EMBL" id="CP014060">
    <property type="protein sequence ID" value="AMG35633.1"/>
    <property type="molecule type" value="Genomic_DNA"/>
</dbReference>
<feature type="signal peptide" evidence="1">
    <location>
        <begin position="1"/>
        <end position="25"/>
    </location>
</feature>
<dbReference type="AlphaFoldDB" id="A0A109XVK1"/>
<protein>
    <submittedName>
        <fullName evidence="3">DUF2846 domain-containing protein</fullName>
    </submittedName>
</protein>
<dbReference type="Proteomes" id="UP000060602">
    <property type="component" value="Chromosome"/>
</dbReference>
<reference evidence="4" key="1">
    <citation type="submission" date="2015-12" db="EMBL/GenBank/DDBJ databases">
        <title>FDA dAtabase for Regulatory Grade micrObial Sequences (FDA-ARGOS): Supporting development and validation of Infectious Disease Dx tests.</title>
        <authorList>
            <person name="Case J."/>
            <person name="Tallon L."/>
            <person name="Sadzewicz L."/>
            <person name="Sengamalay N."/>
            <person name="Ott S."/>
            <person name="Godinez A."/>
            <person name="Nagaraj S."/>
            <person name="Nadendla S."/>
            <person name="Sichtig H."/>
        </authorList>
    </citation>
    <scope>NUCLEOTIDE SEQUENCE [LARGE SCALE GENOMIC DNA]</scope>
    <source>
        <strain evidence="4">FDAARGOS_147</strain>
    </source>
</reference>
<feature type="chain" id="PRO_5007141838" evidence="1">
    <location>
        <begin position="26"/>
        <end position="153"/>
    </location>
</feature>
<dbReference type="Pfam" id="PF11008">
    <property type="entry name" value="DUF2846"/>
    <property type="match status" value="1"/>
</dbReference>
<feature type="domain" description="DUF2846" evidence="2">
    <location>
        <begin position="35"/>
        <end position="119"/>
    </location>
</feature>
<accession>A0A109XVK1</accession>
<evidence type="ECO:0000259" key="2">
    <source>
        <dbReference type="Pfam" id="PF11008"/>
    </source>
</evidence>